<gene>
    <name evidence="1" type="ORF">I6N96_16680</name>
</gene>
<keyword evidence="2" id="KW-1185">Reference proteome</keyword>
<dbReference type="RefSeq" id="WP_209558708.1">
    <property type="nucleotide sequence ID" value="NZ_JAEDXU010000011.1"/>
</dbReference>
<accession>A0ABS4CMV5</accession>
<protein>
    <submittedName>
        <fullName evidence="1">Uncharacterized protein</fullName>
    </submittedName>
</protein>
<dbReference type="Proteomes" id="UP000673375">
    <property type="component" value="Unassembled WGS sequence"/>
</dbReference>
<evidence type="ECO:0000313" key="2">
    <source>
        <dbReference type="Proteomes" id="UP000673375"/>
    </source>
</evidence>
<evidence type="ECO:0000313" key="1">
    <source>
        <dbReference type="EMBL" id="MBP1047927.1"/>
    </source>
</evidence>
<sequence length="62" mass="6846">MVRDLQRRCIGRKRAAARLATSKSKGLTWAAGSSEIVKKMDSKKVDKTSGFECSASTRREAE</sequence>
<reference evidence="1 2" key="1">
    <citation type="submission" date="2020-12" db="EMBL/GenBank/DDBJ databases">
        <title>Vagococcus allomyrinae sp. nov. and Enterococcus lavae sp. nov., isolated from the larvae of Allomyrina dichotoma.</title>
        <authorList>
            <person name="Lee S.D."/>
        </authorList>
    </citation>
    <scope>NUCLEOTIDE SEQUENCE [LARGE SCALE GENOMIC DNA]</scope>
    <source>
        <strain evidence="1 2">BWM-S5</strain>
    </source>
</reference>
<name>A0ABS4CMV5_9ENTE</name>
<comment type="caution">
    <text evidence="1">The sequence shown here is derived from an EMBL/GenBank/DDBJ whole genome shotgun (WGS) entry which is preliminary data.</text>
</comment>
<dbReference type="EMBL" id="JAEDXU010000011">
    <property type="protein sequence ID" value="MBP1047927.1"/>
    <property type="molecule type" value="Genomic_DNA"/>
</dbReference>
<organism evidence="1 2">
    <name type="scientific">Enterococcus larvae</name>
    <dbReference type="NCBI Taxonomy" id="2794352"/>
    <lineage>
        <taxon>Bacteria</taxon>
        <taxon>Bacillati</taxon>
        <taxon>Bacillota</taxon>
        <taxon>Bacilli</taxon>
        <taxon>Lactobacillales</taxon>
        <taxon>Enterococcaceae</taxon>
        <taxon>Enterococcus</taxon>
    </lineage>
</organism>
<proteinExistence type="predicted"/>